<evidence type="ECO:0000313" key="3">
    <source>
        <dbReference type="Proteomes" id="UP001050691"/>
    </source>
</evidence>
<name>A0AAV4ZZT8_9AGAM</name>
<gene>
    <name evidence="2" type="ORF">Clacol_000095</name>
</gene>
<organism evidence="2 3">
    <name type="scientific">Clathrus columnatus</name>
    <dbReference type="NCBI Taxonomy" id="1419009"/>
    <lineage>
        <taxon>Eukaryota</taxon>
        <taxon>Fungi</taxon>
        <taxon>Dikarya</taxon>
        <taxon>Basidiomycota</taxon>
        <taxon>Agaricomycotina</taxon>
        <taxon>Agaricomycetes</taxon>
        <taxon>Phallomycetidae</taxon>
        <taxon>Phallales</taxon>
        <taxon>Clathraceae</taxon>
        <taxon>Clathrus</taxon>
    </lineage>
</organism>
<feature type="region of interest" description="Disordered" evidence="1">
    <location>
        <begin position="1"/>
        <end position="20"/>
    </location>
</feature>
<comment type="caution">
    <text evidence="2">The sequence shown here is derived from an EMBL/GenBank/DDBJ whole genome shotgun (WGS) entry which is preliminary data.</text>
</comment>
<accession>A0AAV4ZZT8</accession>
<keyword evidence="3" id="KW-1185">Reference proteome</keyword>
<protein>
    <submittedName>
        <fullName evidence="2">Uncharacterized protein</fullName>
    </submittedName>
</protein>
<dbReference type="Proteomes" id="UP001050691">
    <property type="component" value="Unassembled WGS sequence"/>
</dbReference>
<dbReference type="EMBL" id="BPWL01000001">
    <property type="protein sequence ID" value="GJJ05908.1"/>
    <property type="molecule type" value="Genomic_DNA"/>
</dbReference>
<dbReference type="AlphaFoldDB" id="A0AAV4ZZT8"/>
<sequence length="165" mass="18366">MSDASSLKDVSMSVSNENKTISRTPQQLLRMLNLLNILNKVIKPVNLTEPIDPTELQPELQQVLGQNENEEDIQDLLGLAIEHKADIPLVTPDALPPSAFMKRPIPQGTLPTSPPIIVVDDSKPGSTYSTLNILQPQYNPVAYRAKKETFLSDFDTNELLEYMVL</sequence>
<reference evidence="2" key="1">
    <citation type="submission" date="2021-10" db="EMBL/GenBank/DDBJ databases">
        <title>De novo Genome Assembly of Clathrus columnatus (Basidiomycota, Fungi) Using Illumina and Nanopore Sequence Data.</title>
        <authorList>
            <person name="Ogiso-Tanaka E."/>
            <person name="Itagaki H."/>
            <person name="Hosoya T."/>
            <person name="Hosaka K."/>
        </authorList>
    </citation>
    <scope>NUCLEOTIDE SEQUENCE</scope>
    <source>
        <strain evidence="2">MO-923</strain>
    </source>
</reference>
<evidence type="ECO:0000256" key="1">
    <source>
        <dbReference type="SAM" id="MobiDB-lite"/>
    </source>
</evidence>
<proteinExistence type="predicted"/>
<evidence type="ECO:0000313" key="2">
    <source>
        <dbReference type="EMBL" id="GJJ05908.1"/>
    </source>
</evidence>